<dbReference type="InterPro" id="IPR025824">
    <property type="entry name" value="OB-fold_nuc-bd_dom"/>
</dbReference>
<evidence type="ECO:0000256" key="3">
    <source>
        <dbReference type="ARBA" id="ARBA00022801"/>
    </source>
</evidence>
<dbReference type="InterPro" id="IPR020579">
    <property type="entry name" value="Exonuc_VII_lsu_C"/>
</dbReference>
<feature type="domain" description="Exonuclease VII large subunit C-terminal" evidence="8">
    <location>
        <begin position="132"/>
        <end position="349"/>
    </location>
</feature>
<dbReference type="GO" id="GO:0005737">
    <property type="term" value="C:cytoplasm"/>
    <property type="evidence" value="ECO:0007669"/>
    <property type="project" value="UniProtKB-SubCell"/>
</dbReference>
<comment type="subcellular location">
    <subcellularLocation>
        <location evidence="5 6">Cytoplasm</location>
    </subcellularLocation>
</comment>
<comment type="subunit">
    <text evidence="5">Heterooligomer composed of large and small subunits.</text>
</comment>
<keyword evidence="11" id="KW-1185">Reference proteome</keyword>
<evidence type="ECO:0000256" key="4">
    <source>
        <dbReference type="ARBA" id="ARBA00022839"/>
    </source>
</evidence>
<dbReference type="Pfam" id="PF13742">
    <property type="entry name" value="tRNA_anti_2"/>
    <property type="match status" value="1"/>
</dbReference>
<dbReference type="PANTHER" id="PTHR30008:SF0">
    <property type="entry name" value="EXODEOXYRIBONUCLEASE 7 LARGE SUBUNIT"/>
    <property type="match status" value="1"/>
</dbReference>
<dbReference type="GO" id="GO:0009318">
    <property type="term" value="C:exodeoxyribonuclease VII complex"/>
    <property type="evidence" value="ECO:0007669"/>
    <property type="project" value="UniProtKB-UniRule"/>
</dbReference>
<evidence type="ECO:0000259" key="9">
    <source>
        <dbReference type="Pfam" id="PF13742"/>
    </source>
</evidence>
<dbReference type="EC" id="3.1.11.6" evidence="5"/>
<feature type="compositionally biased region" description="Basic and acidic residues" evidence="7">
    <location>
        <begin position="423"/>
        <end position="436"/>
    </location>
</feature>
<dbReference type="CDD" id="cd04489">
    <property type="entry name" value="ExoVII_LU_OBF"/>
    <property type="match status" value="1"/>
</dbReference>
<proteinExistence type="inferred from homology"/>
<dbReference type="Pfam" id="PF02601">
    <property type="entry name" value="Exonuc_VII_L"/>
    <property type="match status" value="1"/>
</dbReference>
<evidence type="ECO:0000256" key="1">
    <source>
        <dbReference type="ARBA" id="ARBA00022490"/>
    </source>
</evidence>
<dbReference type="HOGENOM" id="CLU_023625_2_1_11"/>
<evidence type="ECO:0000313" key="10">
    <source>
        <dbReference type="EMBL" id="AFA72622.1"/>
    </source>
</evidence>
<dbReference type="GO" id="GO:0006308">
    <property type="term" value="P:DNA catabolic process"/>
    <property type="evidence" value="ECO:0007669"/>
    <property type="project" value="UniProtKB-UniRule"/>
</dbReference>
<keyword evidence="2 5" id="KW-0540">Nuclease</keyword>
<dbReference type="RefSeq" id="WP_014359462.1">
    <property type="nucleotide sequence ID" value="NC_016906.1"/>
</dbReference>
<dbReference type="HAMAP" id="MF_00378">
    <property type="entry name" value="Exonuc_7_L"/>
    <property type="match status" value="1"/>
</dbReference>
<dbReference type="InterPro" id="IPR003753">
    <property type="entry name" value="Exonuc_VII_L"/>
</dbReference>
<dbReference type="GO" id="GO:0008855">
    <property type="term" value="F:exodeoxyribonuclease VII activity"/>
    <property type="evidence" value="ECO:0007669"/>
    <property type="project" value="UniProtKB-UniRule"/>
</dbReference>
<comment type="similarity">
    <text evidence="5 6">Belongs to the XseA family.</text>
</comment>
<evidence type="ECO:0000259" key="8">
    <source>
        <dbReference type="Pfam" id="PF02601"/>
    </source>
</evidence>
<dbReference type="STRING" id="1112204.GPOL_c15730"/>
<dbReference type="GO" id="GO:0003676">
    <property type="term" value="F:nucleic acid binding"/>
    <property type="evidence" value="ECO:0007669"/>
    <property type="project" value="InterPro"/>
</dbReference>
<dbReference type="AlphaFoldDB" id="H6MTD8"/>
<dbReference type="NCBIfam" id="TIGR00237">
    <property type="entry name" value="xseA"/>
    <property type="match status" value="1"/>
</dbReference>
<dbReference type="Proteomes" id="UP000009154">
    <property type="component" value="Chromosome"/>
</dbReference>
<evidence type="ECO:0000256" key="5">
    <source>
        <dbReference type="HAMAP-Rule" id="MF_00378"/>
    </source>
</evidence>
<evidence type="ECO:0000313" key="11">
    <source>
        <dbReference type="Proteomes" id="UP000009154"/>
    </source>
</evidence>
<name>H6MTD8_GORPV</name>
<dbReference type="GeneID" id="90158625"/>
<gene>
    <name evidence="5 10" type="primary">xseA</name>
    <name evidence="10" type="ordered locus">GPOL_c15730</name>
</gene>
<dbReference type="eggNOG" id="COG1570">
    <property type="taxonomic scope" value="Bacteria"/>
</dbReference>
<keyword evidence="3 5" id="KW-0378">Hydrolase</keyword>
<protein>
    <recommendedName>
        <fullName evidence="5">Exodeoxyribonuclease 7 large subunit</fullName>
        <ecNumber evidence="5">3.1.11.6</ecNumber>
    </recommendedName>
    <alternativeName>
        <fullName evidence="5">Exodeoxyribonuclease VII large subunit</fullName>
        <shortName evidence="5">Exonuclease VII large subunit</shortName>
    </alternativeName>
</protein>
<dbReference type="PANTHER" id="PTHR30008">
    <property type="entry name" value="EXODEOXYRIBONUCLEASE 7 LARGE SUBUNIT"/>
    <property type="match status" value="1"/>
</dbReference>
<evidence type="ECO:0000256" key="6">
    <source>
        <dbReference type="RuleBase" id="RU004355"/>
    </source>
</evidence>
<organism evidence="10 11">
    <name type="scientific">Gordonia polyisoprenivorans (strain DSM 44266 / VH2)</name>
    <dbReference type="NCBI Taxonomy" id="1112204"/>
    <lineage>
        <taxon>Bacteria</taxon>
        <taxon>Bacillati</taxon>
        <taxon>Actinomycetota</taxon>
        <taxon>Actinomycetes</taxon>
        <taxon>Mycobacteriales</taxon>
        <taxon>Gordoniaceae</taxon>
        <taxon>Gordonia</taxon>
    </lineage>
</organism>
<keyword evidence="1 5" id="KW-0963">Cytoplasm</keyword>
<reference evidence="10 11" key="1">
    <citation type="journal article" date="2012" name="Appl. Environ. Microbiol.">
        <title>Involvement of two latex-clearing proteins during rubber degradation and insights into the subsequent degradation pathway revealed by the genome sequence of Gordonia polyisoprenivorans strain VH2.</title>
        <authorList>
            <person name="Hiessl S."/>
            <person name="Schuldes J."/>
            <person name="Thurmer A."/>
            <person name="Halbsguth T."/>
            <person name="Broker D."/>
            <person name="Angelov A."/>
            <person name="Liebl W."/>
            <person name="Daniel R."/>
            <person name="Steinbuchel A."/>
        </authorList>
    </citation>
    <scope>NUCLEOTIDE SEQUENCE [LARGE SCALE GENOMIC DNA]</scope>
    <source>
        <strain evidence="11">DSM 44266 / VH2</strain>
    </source>
</reference>
<dbReference type="EMBL" id="CP003119">
    <property type="protein sequence ID" value="AFA72622.1"/>
    <property type="molecule type" value="Genomic_DNA"/>
</dbReference>
<sequence length="436" mass="47508">MSGGGSANSADNPWPVRTVNTKIADWIHRLGQIWVEGQVTQISRRPGTRTSFLTLRDPAADISISVTCSPDLLARTEVPITDGAHVVMLGRPSYYTGRGTISLRVSDIRPIGVGQLLLRIERLRQLLAAEGLFDARLKRPIPFLPRTIGLISGRASAAQRDVVSVASARWSAVRFDVRDAPVQGPTAVPRIIGHLRELDAHADIDVIIIARGGGSVEDLLPFSDEALLRAVAACSTPVISAIGHEPDNPLLDFVADIRAATPTDAAKRVVPDVEAELAGIAALRRRSAHALRNWVHREDRVIAGLRARPVLADPFTVLDRHNERVDRLRADLRRTLIGRLDTEDRRTEHLGARLATLGPAQTLARGYAVVQRVDTDPPHVLDSVDGLPTSARLRIRLGDGSIHADVTSIESAAHSPHHHDAPHHHDETDDHAQEEQ</sequence>
<keyword evidence="4 5" id="KW-0269">Exonuclease</keyword>
<evidence type="ECO:0000256" key="7">
    <source>
        <dbReference type="SAM" id="MobiDB-lite"/>
    </source>
</evidence>
<dbReference type="KEGG" id="gpo:GPOL_c15730"/>
<comment type="function">
    <text evidence="5">Bidirectionally degrades single-stranded DNA into large acid-insoluble oligonucleotides, which are then degraded further into small acid-soluble oligonucleotides.</text>
</comment>
<accession>H6MTD8</accession>
<evidence type="ECO:0000256" key="2">
    <source>
        <dbReference type="ARBA" id="ARBA00022722"/>
    </source>
</evidence>
<feature type="domain" description="OB-fold nucleic acid binding" evidence="9">
    <location>
        <begin position="15"/>
        <end position="109"/>
    </location>
</feature>
<comment type="catalytic activity">
    <reaction evidence="5 6">
        <text>Exonucleolytic cleavage in either 5'- to 3'- or 3'- to 5'-direction to yield nucleoside 5'-phosphates.</text>
        <dbReference type="EC" id="3.1.11.6"/>
    </reaction>
</comment>
<feature type="region of interest" description="Disordered" evidence="7">
    <location>
        <begin position="412"/>
        <end position="436"/>
    </location>
</feature>